<reference evidence="1 2" key="1">
    <citation type="submission" date="2012-09" db="EMBL/GenBank/DDBJ databases">
        <title>The Genome Sequence of Sphingobium yanoikuyae ATCC 51230.</title>
        <authorList>
            <consortium name="The Broad Institute Genome Sequencing Platform"/>
            <person name="Earl A."/>
            <person name="Ward D."/>
            <person name="Feldgarden M."/>
            <person name="Gevers D."/>
            <person name="Huys G."/>
            <person name="Walker B."/>
            <person name="Young S.K."/>
            <person name="Zeng Q."/>
            <person name="Gargeya S."/>
            <person name="Fitzgerald M."/>
            <person name="Haas B."/>
            <person name="Abouelleil A."/>
            <person name="Alvarado L."/>
            <person name="Arachchi H.M."/>
            <person name="Berlin A.M."/>
            <person name="Chapman S.B."/>
            <person name="Goldberg J."/>
            <person name="Griggs A."/>
            <person name="Gujja S."/>
            <person name="Hansen M."/>
            <person name="Howarth C."/>
            <person name="Imamovic A."/>
            <person name="Larimer J."/>
            <person name="McCowen C."/>
            <person name="Montmayeur A."/>
            <person name="Murphy C."/>
            <person name="Neiman D."/>
            <person name="Pearson M."/>
            <person name="Priest M."/>
            <person name="Roberts A."/>
            <person name="Saif S."/>
            <person name="Shea T."/>
            <person name="Sisk P."/>
            <person name="Sykes S."/>
            <person name="Wortman J."/>
            <person name="Nusbaum C."/>
            <person name="Birren B."/>
        </authorList>
    </citation>
    <scope>NUCLEOTIDE SEQUENCE [LARGE SCALE GENOMIC DNA]</scope>
    <source>
        <strain evidence="1 2">ATCC 51230</strain>
    </source>
</reference>
<proteinExistence type="predicted"/>
<organism evidence="1 2">
    <name type="scientific">Sphingobium yanoikuyae ATCC 51230</name>
    <dbReference type="NCBI Taxonomy" id="883163"/>
    <lineage>
        <taxon>Bacteria</taxon>
        <taxon>Pseudomonadati</taxon>
        <taxon>Pseudomonadota</taxon>
        <taxon>Alphaproteobacteria</taxon>
        <taxon>Sphingomonadales</taxon>
        <taxon>Sphingomonadaceae</taxon>
        <taxon>Sphingobium</taxon>
    </lineage>
</organism>
<keyword evidence="2" id="KW-1185">Reference proteome</keyword>
<dbReference type="PATRIC" id="fig|883163.3.peg.2191"/>
<name>K9CUK8_SPHYA</name>
<protein>
    <submittedName>
        <fullName evidence="1">Uncharacterized protein</fullName>
    </submittedName>
</protein>
<dbReference type="HOGENOM" id="CLU_2411692_0_0_5"/>
<dbReference type="AlphaFoldDB" id="K9CUK8"/>
<dbReference type="RefSeq" id="WP_004209259.1">
    <property type="nucleotide sequence ID" value="NZ_JH992904.1"/>
</dbReference>
<evidence type="ECO:0000313" key="2">
    <source>
        <dbReference type="Proteomes" id="UP000009887"/>
    </source>
</evidence>
<dbReference type="EMBL" id="AGZU01000008">
    <property type="protein sequence ID" value="EKU74616.1"/>
    <property type="molecule type" value="Genomic_DNA"/>
</dbReference>
<sequence length="92" mass="9683">MKDQFQGSPEEAAQSAISLALSAFNGVFALAAAMAGRGILSKGDVEYLHAQMLAPLDNRGAIEAMMAAQSQKIDELCSIMATLISQNETPKP</sequence>
<evidence type="ECO:0000313" key="1">
    <source>
        <dbReference type="EMBL" id="EKU74616.1"/>
    </source>
</evidence>
<comment type="caution">
    <text evidence="1">The sequence shown here is derived from an EMBL/GenBank/DDBJ whole genome shotgun (WGS) entry which is preliminary data.</text>
</comment>
<dbReference type="Proteomes" id="UP000009887">
    <property type="component" value="Unassembled WGS sequence"/>
</dbReference>
<accession>K9CUK8</accession>
<gene>
    <name evidence="1" type="ORF">HMPREF9718_02144</name>
</gene>